<dbReference type="PANTHER" id="PTHR10351">
    <property type="entry name" value="TRANSCRIPTION FACTOR BTF3 FAMILY MEMBER"/>
    <property type="match status" value="1"/>
</dbReference>
<dbReference type="EMBL" id="HBIC01026794">
    <property type="protein sequence ID" value="CAE0284498.1"/>
    <property type="molecule type" value="Transcribed_RNA"/>
</dbReference>
<dbReference type="InterPro" id="IPR038187">
    <property type="entry name" value="NAC_A/B_dom_sf"/>
</dbReference>
<reference evidence="6" key="1">
    <citation type="submission" date="2021-01" db="EMBL/GenBank/DDBJ databases">
        <authorList>
            <person name="Corre E."/>
            <person name="Pelletier E."/>
            <person name="Niang G."/>
            <person name="Scheremetjew M."/>
            <person name="Finn R."/>
            <person name="Kale V."/>
            <person name="Holt S."/>
            <person name="Cochrane G."/>
            <person name="Meng A."/>
            <person name="Brown T."/>
            <person name="Cohen L."/>
        </authorList>
    </citation>
    <scope>NUCLEOTIDE SEQUENCE</scope>
    <source>
        <strain evidence="6">CCAP 955/1</strain>
    </source>
</reference>
<accession>A0A7S3H458</accession>
<dbReference type="SMART" id="SM01407">
    <property type="entry name" value="NAC"/>
    <property type="match status" value="1"/>
</dbReference>
<proteinExistence type="inferred from homology"/>
<gene>
    <name evidence="5" type="ORF">SELO1098_LOCUS13338</name>
    <name evidence="6" type="ORF">SELO1098_LOCUS13339</name>
</gene>
<comment type="similarity">
    <text evidence="1 2">Belongs to the NAC-beta family.</text>
</comment>
<dbReference type="Gene3D" id="2.20.70.30">
    <property type="entry name" value="Nascent polypeptide-associated complex domain"/>
    <property type="match status" value="1"/>
</dbReference>
<evidence type="ECO:0000256" key="1">
    <source>
        <dbReference type="ARBA" id="ARBA00005296"/>
    </source>
</evidence>
<dbReference type="Pfam" id="PF01849">
    <property type="entry name" value="NAC"/>
    <property type="match status" value="1"/>
</dbReference>
<protein>
    <recommendedName>
        <fullName evidence="2">Nascent polypeptide-associated complex subunit beta</fullName>
    </recommendedName>
</protein>
<name>A0A7S3H458_9STRA</name>
<sequence>MTDIEAARKAMIAKRFGGNTAGASTGGAGSVRRKNKGAVKGGGDDKKLSGVLKKMALTDLKGVEEVNIFKADGSVIHITAPKIQASIPSNTYVVSGNTENRRIEELIPGILSQLGPESMDYLRSYADLMKAGAAGAGLGAVEEEGEEDDEVPDLVENFEEAAAK</sequence>
<dbReference type="EMBL" id="HBIC01026792">
    <property type="protein sequence ID" value="CAE0284497.1"/>
    <property type="molecule type" value="Transcribed_RNA"/>
</dbReference>
<organism evidence="6">
    <name type="scientific">Spumella elongata</name>
    <dbReference type="NCBI Taxonomy" id="89044"/>
    <lineage>
        <taxon>Eukaryota</taxon>
        <taxon>Sar</taxon>
        <taxon>Stramenopiles</taxon>
        <taxon>Ochrophyta</taxon>
        <taxon>Chrysophyceae</taxon>
        <taxon>Chromulinales</taxon>
        <taxon>Chromulinaceae</taxon>
        <taxon>Spumella</taxon>
    </lineage>
</organism>
<keyword evidence="2" id="KW-0804">Transcription</keyword>
<dbReference type="InterPro" id="IPR002715">
    <property type="entry name" value="Nas_poly-pep-assoc_cplx_dom"/>
</dbReference>
<dbReference type="FunFam" id="2.20.70.30:FF:000001">
    <property type="entry name" value="Transcription factor BTF3 homolog"/>
    <property type="match status" value="1"/>
</dbReference>
<dbReference type="InterPro" id="IPR039370">
    <property type="entry name" value="BTF3"/>
</dbReference>
<dbReference type="CDD" id="cd22055">
    <property type="entry name" value="NAC_BTF3"/>
    <property type="match status" value="1"/>
</dbReference>
<keyword evidence="2" id="KW-0805">Transcription regulation</keyword>
<dbReference type="AlphaFoldDB" id="A0A7S3H458"/>
<evidence type="ECO:0000256" key="2">
    <source>
        <dbReference type="RuleBase" id="RU361272"/>
    </source>
</evidence>
<feature type="region of interest" description="Disordered" evidence="3">
    <location>
        <begin position="17"/>
        <end position="46"/>
    </location>
</feature>
<feature type="domain" description="NAC-A/B" evidence="4">
    <location>
        <begin position="42"/>
        <end position="107"/>
    </location>
</feature>
<evidence type="ECO:0000256" key="3">
    <source>
        <dbReference type="SAM" id="MobiDB-lite"/>
    </source>
</evidence>
<evidence type="ECO:0000313" key="6">
    <source>
        <dbReference type="EMBL" id="CAE0284498.1"/>
    </source>
</evidence>
<dbReference type="PROSITE" id="PS51151">
    <property type="entry name" value="NAC_AB"/>
    <property type="match status" value="1"/>
</dbReference>
<comment type="subunit">
    <text evidence="2">Part of the nascent polypeptide-associated complex (NAC).</text>
</comment>
<evidence type="ECO:0000313" key="5">
    <source>
        <dbReference type="EMBL" id="CAE0284497.1"/>
    </source>
</evidence>
<evidence type="ECO:0000259" key="4">
    <source>
        <dbReference type="PROSITE" id="PS51151"/>
    </source>
</evidence>